<evidence type="ECO:0000256" key="1">
    <source>
        <dbReference type="SAM" id="MobiDB-lite"/>
    </source>
</evidence>
<keyword evidence="4" id="KW-1185">Reference proteome</keyword>
<feature type="region of interest" description="Disordered" evidence="1">
    <location>
        <begin position="16"/>
        <end position="38"/>
    </location>
</feature>
<feature type="compositionally biased region" description="Basic and acidic residues" evidence="1">
    <location>
        <begin position="19"/>
        <end position="33"/>
    </location>
</feature>
<proteinExistence type="predicted"/>
<evidence type="ECO:0000313" key="3">
    <source>
        <dbReference type="EMBL" id="VEN53595.1"/>
    </source>
</evidence>
<organism evidence="3 4">
    <name type="scientific">Callosobruchus maculatus</name>
    <name type="common">Southern cowpea weevil</name>
    <name type="synonym">Pulse bruchid</name>
    <dbReference type="NCBI Taxonomy" id="64391"/>
    <lineage>
        <taxon>Eukaryota</taxon>
        <taxon>Metazoa</taxon>
        <taxon>Ecdysozoa</taxon>
        <taxon>Arthropoda</taxon>
        <taxon>Hexapoda</taxon>
        <taxon>Insecta</taxon>
        <taxon>Pterygota</taxon>
        <taxon>Neoptera</taxon>
        <taxon>Endopterygota</taxon>
        <taxon>Coleoptera</taxon>
        <taxon>Polyphaga</taxon>
        <taxon>Cucujiformia</taxon>
        <taxon>Chrysomeloidea</taxon>
        <taxon>Chrysomelidae</taxon>
        <taxon>Bruchinae</taxon>
        <taxon>Bruchini</taxon>
        <taxon>Callosobruchus</taxon>
    </lineage>
</organism>
<evidence type="ECO:0000259" key="2">
    <source>
        <dbReference type="Pfam" id="PF25977"/>
    </source>
</evidence>
<dbReference type="OrthoDB" id="515971at2759"/>
<feature type="compositionally biased region" description="Basic and acidic residues" evidence="1">
    <location>
        <begin position="243"/>
        <end position="260"/>
    </location>
</feature>
<protein>
    <recommendedName>
        <fullName evidence="2">Cilium assembly protein DZIP1 domain-containing protein</fullName>
    </recommendedName>
</protein>
<sequence>MKAFITEDYLISHIKRRHNDPDKTPIKGEKTPETDQLQSEIKELKERLNATEKMLKDKTDHAEMKENKGIGSEVQEIYNKFEKFKEQVENEITALLKQKTFYEEKYNRLFEVVFQMKNAESQTVLPQKITGSTHTLIVDETRIKEADNISIDCKKSEQVHTTPKKLDVVTIQDNYYGDKAGDQPADSHTEVDNEEKVDGKIDRKISEISSSLEYKISASLITIQTQMESFWSKLTELQNKNQECTEPKQSHGTLTDREEASTVEPKIKPRTKLGCPTAVQNNQSSSATEKLKTQLDSHMYHREHIGDIEALRTVPEKNKSHLDRCDLGNEKKKQTNLHESAIQSRGQELSEQFEESNGDKIIEKLVVNPSRSPDWQLSTNKKIRERLEDLIRAKFEDIGVIFDGQGLPKKSFKNALEIIKHQANMNKKRYANYSLVRTSIEETLILAKSKDKLDTPDTSFKKKLSNFTKVRHRENSSQKLDELKTNEVTDYRDFYPADHLDVPENTKANIGVSESTLDLLQNTDSDMQSEISLGDETVQTKRTNSADIGSKKKVAFNVAPFETGST</sequence>
<feature type="compositionally biased region" description="Polar residues" evidence="1">
    <location>
        <begin position="278"/>
        <end position="288"/>
    </location>
</feature>
<dbReference type="InterPro" id="IPR058883">
    <property type="entry name" value="DZIP1_dom"/>
</dbReference>
<name>A0A653D2M9_CALMS</name>
<evidence type="ECO:0000313" key="4">
    <source>
        <dbReference type="Proteomes" id="UP000410492"/>
    </source>
</evidence>
<feature type="region of interest" description="Disordered" evidence="1">
    <location>
        <begin position="242"/>
        <end position="264"/>
    </location>
</feature>
<dbReference type="EMBL" id="CAACVG010009569">
    <property type="protein sequence ID" value="VEN53595.1"/>
    <property type="molecule type" value="Genomic_DNA"/>
</dbReference>
<dbReference type="Proteomes" id="UP000410492">
    <property type="component" value="Unassembled WGS sequence"/>
</dbReference>
<accession>A0A653D2M9</accession>
<dbReference type="AlphaFoldDB" id="A0A653D2M9"/>
<feature type="domain" description="Cilium assembly protein DZIP1" evidence="2">
    <location>
        <begin position="380"/>
        <end position="444"/>
    </location>
</feature>
<dbReference type="Pfam" id="PF25977">
    <property type="entry name" value="DZIP1"/>
    <property type="match status" value="1"/>
</dbReference>
<gene>
    <name evidence="3" type="ORF">CALMAC_LOCUS13348</name>
</gene>
<feature type="region of interest" description="Disordered" evidence="1">
    <location>
        <begin position="269"/>
        <end position="288"/>
    </location>
</feature>
<reference evidence="3 4" key="1">
    <citation type="submission" date="2019-01" db="EMBL/GenBank/DDBJ databases">
        <authorList>
            <person name="Sayadi A."/>
        </authorList>
    </citation>
    <scope>NUCLEOTIDE SEQUENCE [LARGE SCALE GENOMIC DNA]</scope>
</reference>